<protein>
    <submittedName>
        <fullName evidence="1">Uncharacterized protein</fullName>
    </submittedName>
</protein>
<evidence type="ECO:0000313" key="2">
    <source>
        <dbReference type="Proteomes" id="UP001162992"/>
    </source>
</evidence>
<dbReference type="Proteomes" id="UP001162992">
    <property type="component" value="Chromosome 11"/>
</dbReference>
<accession>A0ACC2CBX6</accession>
<keyword evidence="2" id="KW-1185">Reference proteome</keyword>
<proteinExistence type="predicted"/>
<comment type="caution">
    <text evidence="1">The sequence shown here is derived from an EMBL/GenBank/DDBJ whole genome shotgun (WGS) entry which is preliminary data.</text>
</comment>
<name>A0ACC2CBX6_DIPCM</name>
<sequence>MLKNPVILLLDEATSALDAESEHVVQDALNKIMLGRTTIIVAHRLSTVRNADYIPVLQQGKVVELGRHDDLIMKQDGAYALLVRLQEKATVQADTESQCVSGGGSPKRRSHNHECGGSDEGQKHIETRQLSLSKQRHSSYDKPSMAPDGSIKKAVRANIKIKTTKSYTWRLMKINAPEWPYGLMGTIGAILAGLINPIYAILMGQILHVYYDPDHGRMQREIQKSALIFSGVGVLGSLFLFTMHYFFGIIGENLTKRVREMMLAAMLRNEVGWFDREENNSSEMASRLASSAASVRVAVGDRICIIVQNVSLVVTACAVAFTINWRLTIVFLLVFPLLVGSAIVQNLFLKGFAGDIAKAHDRATMLAGEAISNIRTIAAFNAQEKVVQLVSQALIGPKHSITRRGHAAGLGYGLAALLMFWSYGLTLWYGAVLVRDGKATYGDITKCFFVVLLTASAVSSTVSFTPDMVKSGQALKSVFEILDRESENNTEHDQGEHVNAVKGDVKLKNVEFHYPSRPKVHIFRSLTISVNSGQSLALVGASGSGKSSVIALIGRFYDPVSGHVLIDGKDIRKLNLRSLRKHIGLVQQEPAFFASTIYENILFGKDDASESEIIEAAKAANAHEFISALPDGYKTHVGERGVQLSGGQKQRVAIARAVLKNPAILLLDEATSALDSESESMVQKALDGLMQARTTIVVAHRLSTIRNANKIAVLEAGTIIEQGSHSELIGQHESAYSRLIKLQHDGTGGCF</sequence>
<evidence type="ECO:0000313" key="1">
    <source>
        <dbReference type="EMBL" id="KAJ7539452.1"/>
    </source>
</evidence>
<reference evidence="2" key="1">
    <citation type="journal article" date="2024" name="Proc. Natl. Acad. Sci. U.S.A.">
        <title>Extraordinary preservation of gene collinearity over three hundred million years revealed in homosporous lycophytes.</title>
        <authorList>
            <person name="Li C."/>
            <person name="Wickell D."/>
            <person name="Kuo L.Y."/>
            <person name="Chen X."/>
            <person name="Nie B."/>
            <person name="Liao X."/>
            <person name="Peng D."/>
            <person name="Ji J."/>
            <person name="Jenkins J."/>
            <person name="Williams M."/>
            <person name="Shu S."/>
            <person name="Plott C."/>
            <person name="Barry K."/>
            <person name="Rajasekar S."/>
            <person name="Grimwood J."/>
            <person name="Han X."/>
            <person name="Sun S."/>
            <person name="Hou Z."/>
            <person name="He W."/>
            <person name="Dai G."/>
            <person name="Sun C."/>
            <person name="Schmutz J."/>
            <person name="Leebens-Mack J.H."/>
            <person name="Li F.W."/>
            <person name="Wang L."/>
        </authorList>
    </citation>
    <scope>NUCLEOTIDE SEQUENCE [LARGE SCALE GENOMIC DNA]</scope>
    <source>
        <strain evidence="2">cv. PW_Plant_1</strain>
    </source>
</reference>
<gene>
    <name evidence="1" type="ORF">O6H91_11G093700</name>
</gene>
<organism evidence="1 2">
    <name type="scientific">Diphasiastrum complanatum</name>
    <name type="common">Issler's clubmoss</name>
    <name type="synonym">Lycopodium complanatum</name>
    <dbReference type="NCBI Taxonomy" id="34168"/>
    <lineage>
        <taxon>Eukaryota</taxon>
        <taxon>Viridiplantae</taxon>
        <taxon>Streptophyta</taxon>
        <taxon>Embryophyta</taxon>
        <taxon>Tracheophyta</taxon>
        <taxon>Lycopodiopsida</taxon>
        <taxon>Lycopodiales</taxon>
        <taxon>Lycopodiaceae</taxon>
        <taxon>Lycopodioideae</taxon>
        <taxon>Diphasiastrum</taxon>
    </lineage>
</organism>
<dbReference type="EMBL" id="CM055102">
    <property type="protein sequence ID" value="KAJ7539452.1"/>
    <property type="molecule type" value="Genomic_DNA"/>
</dbReference>